<comment type="caution">
    <text evidence="1">The sequence shown here is derived from an EMBL/GenBank/DDBJ whole genome shotgun (WGS) entry which is preliminary data.</text>
</comment>
<keyword evidence="2" id="KW-1185">Reference proteome</keyword>
<proteinExistence type="predicted"/>
<dbReference type="EMBL" id="CACRXK020004156">
    <property type="protein sequence ID" value="CAB4001692.1"/>
    <property type="molecule type" value="Genomic_DNA"/>
</dbReference>
<accession>A0A6S7I5U4</accession>
<evidence type="ECO:0000313" key="1">
    <source>
        <dbReference type="EMBL" id="CAB4001692.1"/>
    </source>
</evidence>
<organism evidence="1 2">
    <name type="scientific">Paramuricea clavata</name>
    <name type="common">Red gorgonian</name>
    <name type="synonym">Violescent sea-whip</name>
    <dbReference type="NCBI Taxonomy" id="317549"/>
    <lineage>
        <taxon>Eukaryota</taxon>
        <taxon>Metazoa</taxon>
        <taxon>Cnidaria</taxon>
        <taxon>Anthozoa</taxon>
        <taxon>Octocorallia</taxon>
        <taxon>Malacalcyonacea</taxon>
        <taxon>Plexauridae</taxon>
        <taxon>Paramuricea</taxon>
    </lineage>
</organism>
<reference evidence="1" key="1">
    <citation type="submission" date="2020-04" db="EMBL/GenBank/DDBJ databases">
        <authorList>
            <person name="Alioto T."/>
            <person name="Alioto T."/>
            <person name="Gomez Garrido J."/>
        </authorList>
    </citation>
    <scope>NUCLEOTIDE SEQUENCE</scope>
    <source>
        <strain evidence="1">A484AB</strain>
    </source>
</reference>
<dbReference type="Proteomes" id="UP001152795">
    <property type="component" value="Unassembled WGS sequence"/>
</dbReference>
<name>A0A6S7I5U4_PARCT</name>
<dbReference type="OrthoDB" id="10419137at2759"/>
<evidence type="ECO:0000313" key="2">
    <source>
        <dbReference type="Proteomes" id="UP001152795"/>
    </source>
</evidence>
<protein>
    <submittedName>
        <fullName evidence="1">Uncharacterized protein</fullName>
    </submittedName>
</protein>
<gene>
    <name evidence="1" type="ORF">PACLA_8A028473</name>
</gene>
<sequence length="144" mass="16174">MYNMQALHANKRKQDTSNFATVDEVISTGEFNPKKQRLSYEQHPVNSEQTQYNGNNVMINDLSQMNGHSQVNNNYIESDGGHLQELNANTNGQMGNGDDRVSEPMECSEEQVDHTKAQVNGNLTSTSYGKFCPHGHLNMCTTYK</sequence>
<dbReference type="AlphaFoldDB" id="A0A6S7I5U4"/>